<evidence type="ECO:0000259" key="12">
    <source>
        <dbReference type="PROSITE" id="PS50089"/>
    </source>
</evidence>
<accession>A0ABD0J1R4</accession>
<evidence type="ECO:0000256" key="7">
    <source>
        <dbReference type="ARBA" id="ARBA00023136"/>
    </source>
</evidence>
<feature type="region of interest" description="Disordered" evidence="9">
    <location>
        <begin position="339"/>
        <end position="361"/>
    </location>
</feature>
<dbReference type="InterPro" id="IPR046450">
    <property type="entry name" value="PA_dom_sf"/>
</dbReference>
<dbReference type="CDD" id="cd16668">
    <property type="entry name" value="RING-H2_RNF130-like"/>
    <property type="match status" value="1"/>
</dbReference>
<keyword evidence="6 10" id="KW-1133">Transmembrane helix</keyword>
<keyword evidence="7 10" id="KW-0472">Membrane</keyword>
<gene>
    <name evidence="13" type="ORF">BaRGS_00040027</name>
</gene>
<keyword evidence="2 10" id="KW-0812">Transmembrane</keyword>
<evidence type="ECO:0000256" key="8">
    <source>
        <dbReference type="PROSITE-ProRule" id="PRU00175"/>
    </source>
</evidence>
<keyword evidence="3" id="KW-0479">Metal-binding</keyword>
<dbReference type="GO" id="GO:0016020">
    <property type="term" value="C:membrane"/>
    <property type="evidence" value="ECO:0007669"/>
    <property type="project" value="UniProtKB-SubCell"/>
</dbReference>
<dbReference type="InterPro" id="IPR013083">
    <property type="entry name" value="Znf_RING/FYVE/PHD"/>
</dbReference>
<dbReference type="GO" id="GO:0008270">
    <property type="term" value="F:zinc ion binding"/>
    <property type="evidence" value="ECO:0007669"/>
    <property type="project" value="UniProtKB-KW"/>
</dbReference>
<evidence type="ECO:0000256" key="1">
    <source>
        <dbReference type="ARBA" id="ARBA00004167"/>
    </source>
</evidence>
<dbReference type="SUPFAM" id="SSF57850">
    <property type="entry name" value="RING/U-box"/>
    <property type="match status" value="1"/>
</dbReference>
<keyword evidence="4 8" id="KW-0863">Zinc-finger</keyword>
<dbReference type="EMBL" id="JACVVK020000751">
    <property type="protein sequence ID" value="KAK7449358.1"/>
    <property type="molecule type" value="Genomic_DNA"/>
</dbReference>
<feature type="compositionally biased region" description="Acidic residues" evidence="9">
    <location>
        <begin position="435"/>
        <end position="446"/>
    </location>
</feature>
<keyword evidence="5" id="KW-0862">Zinc</keyword>
<dbReference type="SMART" id="SM00184">
    <property type="entry name" value="RING"/>
    <property type="match status" value="1"/>
</dbReference>
<dbReference type="SUPFAM" id="SSF52025">
    <property type="entry name" value="PA domain"/>
    <property type="match status" value="1"/>
</dbReference>
<feature type="compositionally biased region" description="Polar residues" evidence="9">
    <location>
        <begin position="396"/>
        <end position="410"/>
    </location>
</feature>
<sequence length="494" mass="54241">MEHYSGSRWWIDNKVICCLLVLALLTFPPCLSLEDAQMDTPVSFYWAVVNLTYIDPKTRKVETETFKGKYGSRSLVEQRIGLAVHVRTAKDNQTHGCDQYGNKIPSEKWIAVVERGVCYFTDKIKIATIEHNASAVVIYNTGEGGITIMQHSVDDQVSIFVERSTGKKIAELVDAGVRVNMSITPGEKAATGPGFGSPNSISKTSVLFVSISFIVLMIISLAWLVFYYIQRFRYAHAKERLARRLAGAAKKAIAKIPQKTIRNGDRELDSEFDQCAVCIEGYKPHDVIRTLPCKHVFHKSCVDPWLLDQRSCPMCKLDILRAYGMQVFGSQESLHQDVESGAVAVPVEEHEPSSTTDDQVAVDTEVKVLLLPHTCLHFHPGEDGALGSAAGAGCSQDGSQSPTGSASLRHSGSGDRLSASSSHCAETQALMSTNQDEEEENDEGFEERERSALHGVEDVSAVGWEGLEGVRLVVKLPETRTTSKGEKDDTQGTC</sequence>
<dbReference type="PANTHER" id="PTHR46539:SF23">
    <property type="entry name" value="RING-TYPE DOMAIN-CONTAINING PROTEIN"/>
    <property type="match status" value="1"/>
</dbReference>
<name>A0ABD0J1R4_9CAEN</name>
<feature type="transmembrane region" description="Helical" evidence="10">
    <location>
        <begin position="206"/>
        <end position="229"/>
    </location>
</feature>
<dbReference type="Pfam" id="PF02225">
    <property type="entry name" value="PA"/>
    <property type="match status" value="1"/>
</dbReference>
<evidence type="ECO:0000256" key="3">
    <source>
        <dbReference type="ARBA" id="ARBA00022723"/>
    </source>
</evidence>
<dbReference type="Proteomes" id="UP001519460">
    <property type="component" value="Unassembled WGS sequence"/>
</dbReference>
<keyword evidence="11" id="KW-0732">Signal</keyword>
<dbReference type="InterPro" id="IPR001841">
    <property type="entry name" value="Znf_RING"/>
</dbReference>
<dbReference type="PANTHER" id="PTHR46539">
    <property type="entry name" value="E3 UBIQUITIN-PROTEIN LIGASE ATL42"/>
    <property type="match status" value="1"/>
</dbReference>
<keyword evidence="14" id="KW-1185">Reference proteome</keyword>
<feature type="domain" description="RING-type" evidence="12">
    <location>
        <begin position="275"/>
        <end position="316"/>
    </location>
</feature>
<dbReference type="Gene3D" id="3.50.30.30">
    <property type="match status" value="1"/>
</dbReference>
<comment type="caution">
    <text evidence="13">The sequence shown here is derived from an EMBL/GenBank/DDBJ whole genome shotgun (WGS) entry which is preliminary data.</text>
</comment>
<evidence type="ECO:0000256" key="2">
    <source>
        <dbReference type="ARBA" id="ARBA00022692"/>
    </source>
</evidence>
<evidence type="ECO:0000256" key="9">
    <source>
        <dbReference type="SAM" id="MobiDB-lite"/>
    </source>
</evidence>
<dbReference type="Gene3D" id="3.30.40.10">
    <property type="entry name" value="Zinc/RING finger domain, C3HC4 (zinc finger)"/>
    <property type="match status" value="1"/>
</dbReference>
<dbReference type="Pfam" id="PF13639">
    <property type="entry name" value="zf-RING_2"/>
    <property type="match status" value="1"/>
</dbReference>
<dbReference type="PROSITE" id="PS50089">
    <property type="entry name" value="ZF_RING_2"/>
    <property type="match status" value="1"/>
</dbReference>
<dbReference type="InterPro" id="IPR003137">
    <property type="entry name" value="PA_domain"/>
</dbReference>
<proteinExistence type="predicted"/>
<evidence type="ECO:0000256" key="4">
    <source>
        <dbReference type="ARBA" id="ARBA00022771"/>
    </source>
</evidence>
<feature type="chain" id="PRO_5044816105" description="RING-type domain-containing protein" evidence="11">
    <location>
        <begin position="33"/>
        <end position="494"/>
    </location>
</feature>
<evidence type="ECO:0000256" key="11">
    <source>
        <dbReference type="SAM" id="SignalP"/>
    </source>
</evidence>
<protein>
    <recommendedName>
        <fullName evidence="12">RING-type domain-containing protein</fullName>
    </recommendedName>
</protein>
<evidence type="ECO:0000313" key="14">
    <source>
        <dbReference type="Proteomes" id="UP001519460"/>
    </source>
</evidence>
<feature type="region of interest" description="Disordered" evidence="9">
    <location>
        <begin position="387"/>
        <end position="454"/>
    </location>
</feature>
<dbReference type="FunFam" id="3.30.40.10:FF:000009">
    <property type="entry name" value="E3 ubiquitin-protein ligase RNF130"/>
    <property type="match status" value="1"/>
</dbReference>
<evidence type="ECO:0000313" key="13">
    <source>
        <dbReference type="EMBL" id="KAK7449358.1"/>
    </source>
</evidence>
<evidence type="ECO:0000256" key="5">
    <source>
        <dbReference type="ARBA" id="ARBA00022833"/>
    </source>
</evidence>
<evidence type="ECO:0000256" key="10">
    <source>
        <dbReference type="SAM" id="Phobius"/>
    </source>
</evidence>
<reference evidence="13 14" key="1">
    <citation type="journal article" date="2023" name="Sci. Data">
        <title>Genome assembly of the Korean intertidal mud-creeper Batillaria attramentaria.</title>
        <authorList>
            <person name="Patra A.K."/>
            <person name="Ho P.T."/>
            <person name="Jun S."/>
            <person name="Lee S.J."/>
            <person name="Kim Y."/>
            <person name="Won Y.J."/>
        </authorList>
    </citation>
    <scope>NUCLEOTIDE SEQUENCE [LARGE SCALE GENOMIC DNA]</scope>
    <source>
        <strain evidence="13">Wonlab-2016</strain>
    </source>
</reference>
<comment type="subcellular location">
    <subcellularLocation>
        <location evidence="1">Membrane</location>
        <topology evidence="1">Single-pass membrane protein</topology>
    </subcellularLocation>
</comment>
<feature type="signal peptide" evidence="11">
    <location>
        <begin position="1"/>
        <end position="32"/>
    </location>
</feature>
<feature type="compositionally biased region" description="Polar residues" evidence="9">
    <location>
        <begin position="423"/>
        <end position="434"/>
    </location>
</feature>
<evidence type="ECO:0000256" key="6">
    <source>
        <dbReference type="ARBA" id="ARBA00022989"/>
    </source>
</evidence>
<dbReference type="AlphaFoldDB" id="A0ABD0J1R4"/>
<organism evidence="13 14">
    <name type="scientific">Batillaria attramentaria</name>
    <dbReference type="NCBI Taxonomy" id="370345"/>
    <lineage>
        <taxon>Eukaryota</taxon>
        <taxon>Metazoa</taxon>
        <taxon>Spiralia</taxon>
        <taxon>Lophotrochozoa</taxon>
        <taxon>Mollusca</taxon>
        <taxon>Gastropoda</taxon>
        <taxon>Caenogastropoda</taxon>
        <taxon>Sorbeoconcha</taxon>
        <taxon>Cerithioidea</taxon>
        <taxon>Batillariidae</taxon>
        <taxon>Batillaria</taxon>
    </lineage>
</organism>